<keyword evidence="3" id="KW-0808">Transferase</keyword>
<gene>
    <name evidence="3" type="ORF">GCM10009789_41840</name>
</gene>
<proteinExistence type="predicted"/>
<dbReference type="GO" id="GO:0016746">
    <property type="term" value="F:acyltransferase activity"/>
    <property type="evidence" value="ECO:0007669"/>
    <property type="project" value="UniProtKB-KW"/>
</dbReference>
<evidence type="ECO:0000313" key="3">
    <source>
        <dbReference type="EMBL" id="GAA1583724.1"/>
    </source>
</evidence>
<feature type="domain" description="N-acyltransferase N-terminal" evidence="1">
    <location>
        <begin position="7"/>
        <end position="122"/>
    </location>
</feature>
<evidence type="ECO:0000313" key="4">
    <source>
        <dbReference type="Proteomes" id="UP001500393"/>
    </source>
</evidence>
<dbReference type="Proteomes" id="UP001500393">
    <property type="component" value="Unassembled WGS sequence"/>
</dbReference>
<dbReference type="Gene3D" id="3.40.630.120">
    <property type="match status" value="1"/>
</dbReference>
<organism evidence="3 4">
    <name type="scientific">Kribbella sancticallisti</name>
    <dbReference type="NCBI Taxonomy" id="460087"/>
    <lineage>
        <taxon>Bacteria</taxon>
        <taxon>Bacillati</taxon>
        <taxon>Actinomycetota</taxon>
        <taxon>Actinomycetes</taxon>
        <taxon>Propionibacteriales</taxon>
        <taxon>Kribbellaceae</taxon>
        <taxon>Kribbella</taxon>
    </lineage>
</organism>
<reference evidence="4" key="1">
    <citation type="journal article" date="2019" name="Int. J. Syst. Evol. Microbiol.">
        <title>The Global Catalogue of Microorganisms (GCM) 10K type strain sequencing project: providing services to taxonomists for standard genome sequencing and annotation.</title>
        <authorList>
            <consortium name="The Broad Institute Genomics Platform"/>
            <consortium name="The Broad Institute Genome Sequencing Center for Infectious Disease"/>
            <person name="Wu L."/>
            <person name="Ma J."/>
        </authorList>
    </citation>
    <scope>NUCLEOTIDE SEQUENCE [LARGE SCALE GENOMIC DNA]</scope>
    <source>
        <strain evidence="4">JCM 14969</strain>
    </source>
</reference>
<sequence length="277" mass="31317">MGDVTTAEEYRLLGFTEADREAAEAYEADPAAVEKLAAQLRPLLGAFAGEDELDMPDDPRVSVATFLKLLPEIRRYHQQRGVSDEVSWATLADLGQQLDVHRRTHGEYGLETHWWMTIHWAGAIYALGRLQFLLHQVPAGSPVPGTEPGEWVIGVHIPETGPLTPEAVDDSFAQAREFFPRVFPEYPVKTATLGSWLLDPYLLDNLPQDSNTVRFGRRFTPYGVPEDSQDSAIFFTFRTHGLDRLDELPQDTRLQRLVVRRIKEGGTWQNAFGYLRL</sequence>
<keyword evidence="3" id="KW-0012">Acyltransferase</keyword>
<dbReference type="InterPro" id="IPR041644">
    <property type="entry name" value="GNAT_C"/>
</dbReference>
<dbReference type="EMBL" id="BAAAOS010000027">
    <property type="protein sequence ID" value="GAA1583724.1"/>
    <property type="molecule type" value="Genomic_DNA"/>
</dbReference>
<name>A0ABP4PKW7_9ACTN</name>
<keyword evidence="4" id="KW-1185">Reference proteome</keyword>
<evidence type="ECO:0000259" key="1">
    <source>
        <dbReference type="Pfam" id="PF18082"/>
    </source>
</evidence>
<evidence type="ECO:0000259" key="2">
    <source>
        <dbReference type="Pfam" id="PF18164"/>
    </source>
</evidence>
<dbReference type="InterPro" id="IPR041273">
    <property type="entry name" value="NAT_N"/>
</dbReference>
<comment type="caution">
    <text evidence="3">The sequence shown here is derived from an EMBL/GenBank/DDBJ whole genome shotgun (WGS) entry which is preliminary data.</text>
</comment>
<feature type="domain" description="GNAT-like C-terminal" evidence="2">
    <location>
        <begin position="124"/>
        <end position="275"/>
    </location>
</feature>
<accession>A0ABP4PKW7</accession>
<dbReference type="Pfam" id="PF18082">
    <property type="entry name" value="NAT_N"/>
    <property type="match status" value="1"/>
</dbReference>
<protein>
    <submittedName>
        <fullName evidence="3">Acyltransferase domain-containing protein</fullName>
    </submittedName>
</protein>
<dbReference type="Pfam" id="PF18164">
    <property type="entry name" value="GNAT_C"/>
    <property type="match status" value="1"/>
</dbReference>